<dbReference type="AlphaFoldDB" id="A0AAN4ZEL4"/>
<accession>A0AAN4ZEL4</accession>
<name>A0AAN4ZEL4_9BILA</name>
<feature type="non-terminal residue" evidence="1">
    <location>
        <position position="90"/>
    </location>
</feature>
<proteinExistence type="predicted"/>
<dbReference type="EMBL" id="BTRK01000002">
    <property type="protein sequence ID" value="GMR36235.1"/>
    <property type="molecule type" value="Genomic_DNA"/>
</dbReference>
<gene>
    <name evidence="1" type="ORF">PMAYCL1PPCAC_06430</name>
</gene>
<organism evidence="1 2">
    <name type="scientific">Pristionchus mayeri</name>
    <dbReference type="NCBI Taxonomy" id="1317129"/>
    <lineage>
        <taxon>Eukaryota</taxon>
        <taxon>Metazoa</taxon>
        <taxon>Ecdysozoa</taxon>
        <taxon>Nematoda</taxon>
        <taxon>Chromadorea</taxon>
        <taxon>Rhabditida</taxon>
        <taxon>Rhabditina</taxon>
        <taxon>Diplogasteromorpha</taxon>
        <taxon>Diplogasteroidea</taxon>
        <taxon>Neodiplogasteridae</taxon>
        <taxon>Pristionchus</taxon>
    </lineage>
</organism>
<evidence type="ECO:0008006" key="3">
    <source>
        <dbReference type="Google" id="ProtNLM"/>
    </source>
</evidence>
<dbReference type="Proteomes" id="UP001328107">
    <property type="component" value="Unassembled WGS sequence"/>
</dbReference>
<keyword evidence="2" id="KW-1185">Reference proteome</keyword>
<evidence type="ECO:0000313" key="2">
    <source>
        <dbReference type="Proteomes" id="UP001328107"/>
    </source>
</evidence>
<comment type="caution">
    <text evidence="1">The sequence shown here is derived from an EMBL/GenBank/DDBJ whole genome shotgun (WGS) entry which is preliminary data.</text>
</comment>
<protein>
    <recommendedName>
        <fullName evidence="3">Acetyltransferase</fullName>
    </recommendedName>
</protein>
<reference evidence="2" key="1">
    <citation type="submission" date="2022-10" db="EMBL/GenBank/DDBJ databases">
        <title>Genome assembly of Pristionchus species.</title>
        <authorList>
            <person name="Yoshida K."/>
            <person name="Sommer R.J."/>
        </authorList>
    </citation>
    <scope>NUCLEOTIDE SEQUENCE [LARGE SCALE GENOMIC DNA]</scope>
    <source>
        <strain evidence="2">RS5460</strain>
    </source>
</reference>
<sequence length="90" mass="10316">MHSNMQQLNTFAGAGQPTLVTYRILNEDDFVAVKELGNRCLPQRYHDDYWLGLVTSPDTYTTFGLFDVHQDNLIGVVSVLMDVREYMSIE</sequence>
<evidence type="ECO:0000313" key="1">
    <source>
        <dbReference type="EMBL" id="GMR36235.1"/>
    </source>
</evidence>